<dbReference type="PROSITE" id="PS51257">
    <property type="entry name" value="PROKAR_LIPOPROTEIN"/>
    <property type="match status" value="1"/>
</dbReference>
<evidence type="ECO:0000313" key="1">
    <source>
        <dbReference type="EMBL" id="PIW15313.1"/>
    </source>
</evidence>
<comment type="caution">
    <text evidence="1">The sequence shown here is derived from an EMBL/GenBank/DDBJ whole genome shotgun (WGS) entry which is preliminary data.</text>
</comment>
<evidence type="ECO:0000313" key="2">
    <source>
        <dbReference type="Proteomes" id="UP000231019"/>
    </source>
</evidence>
<evidence type="ECO:0008006" key="3">
    <source>
        <dbReference type="Google" id="ProtNLM"/>
    </source>
</evidence>
<gene>
    <name evidence="1" type="ORF">COW36_18020</name>
</gene>
<dbReference type="EMBL" id="PFFQ01000053">
    <property type="protein sequence ID" value="PIW15313.1"/>
    <property type="molecule type" value="Genomic_DNA"/>
</dbReference>
<dbReference type="AlphaFoldDB" id="A0A2M7G123"/>
<organism evidence="1 2">
    <name type="scientific">bacterium (Candidatus Blackallbacteria) CG17_big_fil_post_rev_8_21_14_2_50_48_46</name>
    <dbReference type="NCBI Taxonomy" id="2014261"/>
    <lineage>
        <taxon>Bacteria</taxon>
        <taxon>Candidatus Blackallbacteria</taxon>
    </lineage>
</organism>
<protein>
    <recommendedName>
        <fullName evidence="3">Lipoprotein</fullName>
    </recommendedName>
</protein>
<name>A0A2M7G123_9BACT</name>
<reference evidence="1 2" key="1">
    <citation type="submission" date="2017-09" db="EMBL/GenBank/DDBJ databases">
        <title>Depth-based differentiation of microbial function through sediment-hosted aquifers and enrichment of novel symbionts in the deep terrestrial subsurface.</title>
        <authorList>
            <person name="Probst A.J."/>
            <person name="Ladd B."/>
            <person name="Jarett J.K."/>
            <person name="Geller-Mcgrath D.E."/>
            <person name="Sieber C.M."/>
            <person name="Emerson J.B."/>
            <person name="Anantharaman K."/>
            <person name="Thomas B.C."/>
            <person name="Malmstrom R."/>
            <person name="Stieglmeier M."/>
            <person name="Klingl A."/>
            <person name="Woyke T."/>
            <person name="Ryan C.M."/>
            <person name="Banfield J.F."/>
        </authorList>
    </citation>
    <scope>NUCLEOTIDE SEQUENCE [LARGE SCALE GENOMIC DNA]</scope>
    <source>
        <strain evidence="1">CG17_big_fil_post_rev_8_21_14_2_50_48_46</strain>
    </source>
</reference>
<dbReference type="Proteomes" id="UP000231019">
    <property type="component" value="Unassembled WGS sequence"/>
</dbReference>
<accession>A0A2M7G123</accession>
<proteinExistence type="predicted"/>
<sequence length="171" mass="19668">MKHYLETEAGIMIKKLLFMGLSGLLLIGCSGDPVVKDLSQYVQQDLFNLETNRRAAQSQYLSVKGDTEKKQVSIIKSKVTLQLEKYLKGLKDTKPKTTQVQELNKEGIQRVEKALDLVNAYRKTLMKRDSHQVPIARSELDTAFREIEEWKNEVYLLAREKNISIPSERVK</sequence>